<dbReference type="InterPro" id="IPR053181">
    <property type="entry name" value="EcdB-like_regulator"/>
</dbReference>
<dbReference type="PANTHER" id="PTHR47785">
    <property type="entry name" value="ZN(II)2CYS6 TRANSCRIPTION FACTOR (EUROFUNG)-RELATED-RELATED"/>
    <property type="match status" value="1"/>
</dbReference>
<dbReference type="PANTHER" id="PTHR47785:SF5">
    <property type="entry name" value="ZN(II)2CYS6 TRANSCRIPTION FACTOR (EUROFUNG)"/>
    <property type="match status" value="1"/>
</dbReference>
<dbReference type="CDD" id="cd12148">
    <property type="entry name" value="fungal_TF_MHR"/>
    <property type="match status" value="1"/>
</dbReference>
<protein>
    <recommendedName>
        <fullName evidence="3">Transcription factor domain-containing protein</fullName>
    </recommendedName>
</protein>
<dbReference type="EMBL" id="KV750288">
    <property type="protein sequence ID" value="OCL05417.1"/>
    <property type="molecule type" value="Genomic_DNA"/>
</dbReference>
<dbReference type="AlphaFoldDB" id="A0A8E2JQ93"/>
<name>A0A8E2JQ93_9PEZI</name>
<keyword evidence="2" id="KW-1185">Reference proteome</keyword>
<sequence length="432" mass="49101">MLRSTTHSRGVNEDNAPELIKAFLANTHIKNPIFDANDLIKWAKSGVEHGFGWTSRSCLLLSACALGALSSPFRISLETPADLSMRASNSIRDTPNYSTAESYYIATRKRLGLLGNTLIAAQYLFFSGVYEMYSLRPLQARTSFTRACSVLQVYAMGKSSQTGSQLPSTTSLEHRLYWSCLKSKSHFNFQVSEIRDQLPLPPSGLARLDYPPFPALPEPSDGTESEQAQGLRESAFQKSWFYYLAEISGRRTANRIVSSFYRVDQMTWLSSDLDRMMRIASELELQVQQWIEHIPESVRWEESVNQSDELAYMLKGRVYHLYMLLYRPFLFIAVHSGNGPIDPWIDPFVQKCLKNCFGHTCGQVKTIKHRHHGTWFAARLLLSDGLMILAAVKCKNINVPHGWPQQIQIVVSYLSYWEEEAPDLLKARLALQ</sequence>
<evidence type="ECO:0008006" key="3">
    <source>
        <dbReference type="Google" id="ProtNLM"/>
    </source>
</evidence>
<evidence type="ECO:0000313" key="1">
    <source>
        <dbReference type="EMBL" id="OCL05417.1"/>
    </source>
</evidence>
<proteinExistence type="predicted"/>
<evidence type="ECO:0000313" key="2">
    <source>
        <dbReference type="Proteomes" id="UP000250140"/>
    </source>
</evidence>
<dbReference type="OrthoDB" id="4356994at2759"/>
<gene>
    <name evidence="1" type="ORF">AOQ84DRAFT_298972</name>
</gene>
<accession>A0A8E2JQ93</accession>
<organism evidence="1 2">
    <name type="scientific">Glonium stellatum</name>
    <dbReference type="NCBI Taxonomy" id="574774"/>
    <lineage>
        <taxon>Eukaryota</taxon>
        <taxon>Fungi</taxon>
        <taxon>Dikarya</taxon>
        <taxon>Ascomycota</taxon>
        <taxon>Pezizomycotina</taxon>
        <taxon>Dothideomycetes</taxon>
        <taxon>Pleosporomycetidae</taxon>
        <taxon>Gloniales</taxon>
        <taxon>Gloniaceae</taxon>
        <taxon>Glonium</taxon>
    </lineage>
</organism>
<dbReference type="Proteomes" id="UP000250140">
    <property type="component" value="Unassembled WGS sequence"/>
</dbReference>
<reference evidence="1 2" key="1">
    <citation type="journal article" date="2016" name="Nat. Commun.">
        <title>Ectomycorrhizal ecology is imprinted in the genome of the dominant symbiotic fungus Cenococcum geophilum.</title>
        <authorList>
            <consortium name="DOE Joint Genome Institute"/>
            <person name="Peter M."/>
            <person name="Kohler A."/>
            <person name="Ohm R.A."/>
            <person name="Kuo A."/>
            <person name="Krutzmann J."/>
            <person name="Morin E."/>
            <person name="Arend M."/>
            <person name="Barry K.W."/>
            <person name="Binder M."/>
            <person name="Choi C."/>
            <person name="Clum A."/>
            <person name="Copeland A."/>
            <person name="Grisel N."/>
            <person name="Haridas S."/>
            <person name="Kipfer T."/>
            <person name="LaButti K."/>
            <person name="Lindquist E."/>
            <person name="Lipzen A."/>
            <person name="Maire R."/>
            <person name="Meier B."/>
            <person name="Mihaltcheva S."/>
            <person name="Molinier V."/>
            <person name="Murat C."/>
            <person name="Poggeler S."/>
            <person name="Quandt C.A."/>
            <person name="Sperisen C."/>
            <person name="Tritt A."/>
            <person name="Tisserant E."/>
            <person name="Crous P.W."/>
            <person name="Henrissat B."/>
            <person name="Nehls U."/>
            <person name="Egli S."/>
            <person name="Spatafora J.W."/>
            <person name="Grigoriev I.V."/>
            <person name="Martin F.M."/>
        </authorList>
    </citation>
    <scope>NUCLEOTIDE SEQUENCE [LARGE SCALE GENOMIC DNA]</scope>
    <source>
        <strain evidence="1 2">CBS 207.34</strain>
    </source>
</reference>